<dbReference type="AlphaFoldDB" id="A0A431VIA0"/>
<dbReference type="OrthoDB" id="9829997at2"/>
<feature type="transmembrane region" description="Helical" evidence="1">
    <location>
        <begin position="115"/>
        <end position="133"/>
    </location>
</feature>
<feature type="transmembrane region" description="Helical" evidence="1">
    <location>
        <begin position="39"/>
        <end position="60"/>
    </location>
</feature>
<protein>
    <submittedName>
        <fullName evidence="2">Uncharacterized protein</fullName>
    </submittedName>
</protein>
<feature type="transmembrane region" description="Helical" evidence="1">
    <location>
        <begin position="66"/>
        <end position="85"/>
    </location>
</feature>
<reference evidence="2 3" key="1">
    <citation type="submission" date="2018-12" db="EMBL/GenBank/DDBJ databases">
        <title>Deinococcus radiophilus ATCC 27603 genome sequencing and assembly.</title>
        <authorList>
            <person name="Maclea K.S."/>
            <person name="Maynard C.R."/>
        </authorList>
    </citation>
    <scope>NUCLEOTIDE SEQUENCE [LARGE SCALE GENOMIC DNA]</scope>
    <source>
        <strain evidence="2 3">ATCC 27603</strain>
    </source>
</reference>
<feature type="transmembrane region" description="Helical" evidence="1">
    <location>
        <begin position="153"/>
        <end position="180"/>
    </location>
</feature>
<gene>
    <name evidence="2" type="ORF">EJ104_13190</name>
</gene>
<keyword evidence="1" id="KW-0472">Membrane</keyword>
<keyword evidence="1" id="KW-0812">Transmembrane</keyword>
<evidence type="ECO:0000256" key="1">
    <source>
        <dbReference type="SAM" id="Phobius"/>
    </source>
</evidence>
<dbReference type="Proteomes" id="UP000277766">
    <property type="component" value="Unassembled WGS sequence"/>
</dbReference>
<dbReference type="EMBL" id="RXPE01000052">
    <property type="protein sequence ID" value="RTR20697.1"/>
    <property type="molecule type" value="Genomic_DNA"/>
</dbReference>
<organism evidence="2 3">
    <name type="scientific">Deinococcus radiophilus</name>
    <dbReference type="NCBI Taxonomy" id="32062"/>
    <lineage>
        <taxon>Bacteria</taxon>
        <taxon>Thermotogati</taxon>
        <taxon>Deinococcota</taxon>
        <taxon>Deinococci</taxon>
        <taxon>Deinococcales</taxon>
        <taxon>Deinococcaceae</taxon>
        <taxon>Deinococcus</taxon>
    </lineage>
</organism>
<name>A0A431VIA0_9DEIO</name>
<proteinExistence type="predicted"/>
<dbReference type="RefSeq" id="WP_126353539.1">
    <property type="nucleotide sequence ID" value="NZ_CP086384.1"/>
</dbReference>
<accession>A0A431VIA0</accession>
<keyword evidence="1" id="KW-1133">Transmembrane helix</keyword>
<evidence type="ECO:0000313" key="2">
    <source>
        <dbReference type="EMBL" id="RTR20697.1"/>
    </source>
</evidence>
<keyword evidence="3" id="KW-1185">Reference proteome</keyword>
<comment type="caution">
    <text evidence="2">The sequence shown here is derived from an EMBL/GenBank/DDBJ whole genome shotgun (WGS) entry which is preliminary data.</text>
</comment>
<sequence>MKGPQWLQDIRPGELSARVENLPLEKLQLGRQCLGETRLLMRLTLGLFLLSASVFVLGALAAGEHLVMGLLRLVMFLPVWAYFLARDLKAAWTDAQQVSPALSWGLCQRLAARRWVHWFAASVLLSLTLQVALWQMLYATGLLGKVGLEHDGLFYTLIFGSASLPQLAILQLAEALRALLGLLRGPARR</sequence>
<evidence type="ECO:0000313" key="3">
    <source>
        <dbReference type="Proteomes" id="UP000277766"/>
    </source>
</evidence>